<dbReference type="PANTHER" id="PTHR37576">
    <property type="entry name" value="DEFECT AT LOW TEMPERATURE PROTEIN 1"/>
    <property type="match status" value="1"/>
</dbReference>
<feature type="transmembrane region" description="Helical" evidence="1">
    <location>
        <begin position="63"/>
        <end position="85"/>
    </location>
</feature>
<organism evidence="2 3">
    <name type="scientific">Apiospora saccharicola</name>
    <dbReference type="NCBI Taxonomy" id="335842"/>
    <lineage>
        <taxon>Eukaryota</taxon>
        <taxon>Fungi</taxon>
        <taxon>Dikarya</taxon>
        <taxon>Ascomycota</taxon>
        <taxon>Pezizomycotina</taxon>
        <taxon>Sordariomycetes</taxon>
        <taxon>Xylariomycetidae</taxon>
        <taxon>Amphisphaeriales</taxon>
        <taxon>Apiosporaceae</taxon>
        <taxon>Apiospora</taxon>
    </lineage>
</organism>
<evidence type="ECO:0000313" key="3">
    <source>
        <dbReference type="Proteomes" id="UP001446871"/>
    </source>
</evidence>
<keyword evidence="3" id="KW-1185">Reference proteome</keyword>
<sequence>MSRYTTPTTEPVEETTKLYFGVRIEESNSAERSFSNMPPRTTTESAASRRWNPGFKANLPKTFVLTLLGCVLWCGACIGVVVAANRHRADSWKISPTVILAILGPLGSMMLQYSLSCGMAITWWSSALGGTTLGTLHSQWEHGTSVWASATSGRSFDRISLAKLMVLSVFAVNPLLQRALTSQVSTVEDTARVSTAVATDNQSMRDMNFTDTLTTAGKAVSNQMNQVIRQFTERVPITGAISGCTGKCSGTLKAAGFDARCKRSLNSSFIVPWDDNSLGGAPVEVFRILPSQVWNEAVHLNILYSDVTADGTGDCRGVATEVECSVEHAVVEYPFSQKDGAAVPETRRDRVRVLSAEVPAMEDNLMVPLFNGLVIAAEQLFVTSAEFAQAGFGWYYNTKGPLASTYTTRYNTTADCSVAYRDPTEDILGKLKELMFRLAVAMPNASSPRTEFDVRQETLTIVYESRFAYMWVALGITVLAVAAVARTASGFQDLGRPVTLSPLEIANAFGSQLMQEKLSGTSNMTVAELMKVYRDTQIQYASTDGDYGGVEVTEAGALRKRMQMCLPGHGRRPESQELFTG</sequence>
<dbReference type="Proteomes" id="UP001446871">
    <property type="component" value="Unassembled WGS sequence"/>
</dbReference>
<comment type="caution">
    <text evidence="2">The sequence shown here is derived from an EMBL/GenBank/DDBJ whole genome shotgun (WGS) entry which is preliminary data.</text>
</comment>
<accession>A0ABR1VAK0</accession>
<dbReference type="PANTHER" id="PTHR37576:SF2">
    <property type="entry name" value="DEFECT AT LOW TEMPERATURE PROTEIN 1"/>
    <property type="match status" value="1"/>
</dbReference>
<proteinExistence type="predicted"/>
<evidence type="ECO:0008006" key="4">
    <source>
        <dbReference type="Google" id="ProtNLM"/>
    </source>
</evidence>
<keyword evidence="1" id="KW-1133">Transmembrane helix</keyword>
<feature type="transmembrane region" description="Helical" evidence="1">
    <location>
        <begin position="97"/>
        <end position="115"/>
    </location>
</feature>
<evidence type="ECO:0000313" key="2">
    <source>
        <dbReference type="EMBL" id="KAK8068237.1"/>
    </source>
</evidence>
<keyword evidence="1" id="KW-0812">Transmembrane</keyword>
<dbReference type="EMBL" id="JAQQWM010000004">
    <property type="protein sequence ID" value="KAK8068237.1"/>
    <property type="molecule type" value="Genomic_DNA"/>
</dbReference>
<reference evidence="2 3" key="1">
    <citation type="submission" date="2023-01" db="EMBL/GenBank/DDBJ databases">
        <title>Analysis of 21 Apiospora genomes using comparative genomics revels a genus with tremendous synthesis potential of carbohydrate active enzymes and secondary metabolites.</title>
        <authorList>
            <person name="Sorensen T."/>
        </authorList>
    </citation>
    <scope>NUCLEOTIDE SEQUENCE [LARGE SCALE GENOMIC DNA]</scope>
    <source>
        <strain evidence="2 3">CBS 83171</strain>
    </source>
</reference>
<name>A0ABR1VAK0_9PEZI</name>
<dbReference type="InterPro" id="IPR021514">
    <property type="entry name" value="DUF3176"/>
</dbReference>
<evidence type="ECO:0000256" key="1">
    <source>
        <dbReference type="SAM" id="Phobius"/>
    </source>
</evidence>
<keyword evidence="1" id="KW-0472">Membrane</keyword>
<dbReference type="Pfam" id="PF11374">
    <property type="entry name" value="DUF3176"/>
    <property type="match status" value="1"/>
</dbReference>
<gene>
    <name evidence="2" type="ORF">PG996_007349</name>
</gene>
<protein>
    <recommendedName>
        <fullName evidence="4">Transmembrane protein</fullName>
    </recommendedName>
</protein>